<feature type="region of interest" description="Disordered" evidence="4">
    <location>
        <begin position="119"/>
        <end position="149"/>
    </location>
</feature>
<dbReference type="SMART" id="SM00248">
    <property type="entry name" value="ANK"/>
    <property type="match status" value="3"/>
</dbReference>
<dbReference type="PANTHER" id="PTHR24198:SF185">
    <property type="entry name" value="ANKYRIN-3"/>
    <property type="match status" value="1"/>
</dbReference>
<evidence type="ECO:0000256" key="3">
    <source>
        <dbReference type="PROSITE-ProRule" id="PRU00023"/>
    </source>
</evidence>
<dbReference type="Gene3D" id="1.25.40.20">
    <property type="entry name" value="Ankyrin repeat-containing domain"/>
    <property type="match status" value="2"/>
</dbReference>
<protein>
    <submittedName>
        <fullName evidence="5">Uncharacterized protein</fullName>
    </submittedName>
</protein>
<dbReference type="Proteomes" id="UP000054481">
    <property type="component" value="Unassembled WGS sequence"/>
</dbReference>
<dbReference type="OrthoDB" id="194358at2759"/>
<dbReference type="PANTHER" id="PTHR24198">
    <property type="entry name" value="ANKYRIN REPEAT AND PROTEIN KINASE DOMAIN-CONTAINING PROTEIN"/>
    <property type="match status" value="1"/>
</dbReference>
<organism evidence="5 6">
    <name type="scientific">Hirsutella minnesotensis 3608</name>
    <dbReference type="NCBI Taxonomy" id="1043627"/>
    <lineage>
        <taxon>Eukaryota</taxon>
        <taxon>Fungi</taxon>
        <taxon>Dikarya</taxon>
        <taxon>Ascomycota</taxon>
        <taxon>Pezizomycotina</taxon>
        <taxon>Sordariomycetes</taxon>
        <taxon>Hypocreomycetidae</taxon>
        <taxon>Hypocreales</taxon>
        <taxon>Ophiocordycipitaceae</taxon>
        <taxon>Hirsutella</taxon>
    </lineage>
</organism>
<dbReference type="EMBL" id="KQ030538">
    <property type="protein sequence ID" value="KJZ73106.1"/>
    <property type="molecule type" value="Genomic_DNA"/>
</dbReference>
<keyword evidence="2 3" id="KW-0040">ANK repeat</keyword>
<dbReference type="SUPFAM" id="SSF48403">
    <property type="entry name" value="Ankyrin repeat"/>
    <property type="match status" value="1"/>
</dbReference>
<name>A0A0F7ZHR6_9HYPO</name>
<sequence>MARLYVYTTLPLDTIVKLVHSHLPDSTPGIDSANKKLNSLLDKEPRWLHPRNESDMGRRVAQLSNSPARVAAADAAAYDRLLSDSDALRGSPVNIKQEATASPSQANKMLFAPDMAQSLGRSQPEDYPHRLRRSFTTPSSSTLATADPDDDNVFSPFLRRTSCLSTATDHTTGSFRQMLAGYSEPYIRTVKRLIKRFTAPFIDTSALSPIAEGPSTVHAWLDDADGPRAFTAEPHPLPDDFLNCDLYLENGICHCSPESHQSGRCWCSDHFGQYSSPWVNVNGMTPAGWQLLANGPSSSDVFECDVLGNTVLHFLAARGSTEMLLQVLETSLCNPVIGVRNTAGQTFLHVITARGGQNLSHIQQLVFISCPRGVDIYAQDVYGRSVFHILRAAGFPWDAARSTSPDLNNPCFHKRDAFGLVPTVSNAPDIHFDSMYPGFDAFADHSALNFGPSIGSTLETEARLLANVRVAFADPSMEDADGGNGLHCLALATLSSDSVMDRHCLDSVTPDRSAAKRQRMSRILDSSKARLEFRLSLVNGLLEAGVDPNHYDLRGNTPLMAFAAELPEDNDYKTGPKILEALVEGGASVHARNRAGETALHVAVRCGKKLAIRTLVQLGTSVHARDAEGRSVLDVADIRMMSCRAEDPRQYARHEACRAWLSSSKGLAVQRPSVLDEWRRRS</sequence>
<evidence type="ECO:0000256" key="2">
    <source>
        <dbReference type="ARBA" id="ARBA00023043"/>
    </source>
</evidence>
<keyword evidence="1" id="KW-0677">Repeat</keyword>
<feature type="compositionally biased region" description="Polar residues" evidence="4">
    <location>
        <begin position="134"/>
        <end position="144"/>
    </location>
</feature>
<dbReference type="Pfam" id="PF12796">
    <property type="entry name" value="Ank_2"/>
    <property type="match status" value="1"/>
</dbReference>
<keyword evidence="6" id="KW-1185">Reference proteome</keyword>
<evidence type="ECO:0000313" key="6">
    <source>
        <dbReference type="Proteomes" id="UP000054481"/>
    </source>
</evidence>
<evidence type="ECO:0000313" key="5">
    <source>
        <dbReference type="EMBL" id="KJZ73106.1"/>
    </source>
</evidence>
<dbReference type="AlphaFoldDB" id="A0A0F7ZHR6"/>
<gene>
    <name evidence="5" type="ORF">HIM_07490</name>
</gene>
<dbReference type="PROSITE" id="PS50088">
    <property type="entry name" value="ANK_REPEAT"/>
    <property type="match status" value="1"/>
</dbReference>
<dbReference type="InterPro" id="IPR036770">
    <property type="entry name" value="Ankyrin_rpt-contain_sf"/>
</dbReference>
<dbReference type="GO" id="GO:0005737">
    <property type="term" value="C:cytoplasm"/>
    <property type="evidence" value="ECO:0007669"/>
    <property type="project" value="TreeGrafter"/>
</dbReference>
<dbReference type="PROSITE" id="PS50297">
    <property type="entry name" value="ANK_REP_REGION"/>
    <property type="match status" value="1"/>
</dbReference>
<dbReference type="InterPro" id="IPR002110">
    <property type="entry name" value="Ankyrin_rpt"/>
</dbReference>
<feature type="repeat" description="ANK" evidence="3">
    <location>
        <begin position="595"/>
        <end position="627"/>
    </location>
</feature>
<reference evidence="5 6" key="1">
    <citation type="journal article" date="2014" name="Genome Biol. Evol.">
        <title>Comparative genomics and transcriptomics analyses reveal divergent lifestyle features of nematode endoparasitic fungus Hirsutella minnesotensis.</title>
        <authorList>
            <person name="Lai Y."/>
            <person name="Liu K."/>
            <person name="Zhang X."/>
            <person name="Zhang X."/>
            <person name="Li K."/>
            <person name="Wang N."/>
            <person name="Shu C."/>
            <person name="Wu Y."/>
            <person name="Wang C."/>
            <person name="Bushley K.E."/>
            <person name="Xiang M."/>
            <person name="Liu X."/>
        </authorList>
    </citation>
    <scope>NUCLEOTIDE SEQUENCE [LARGE SCALE GENOMIC DNA]</scope>
    <source>
        <strain evidence="5 6">3608</strain>
    </source>
</reference>
<evidence type="ECO:0000256" key="1">
    <source>
        <dbReference type="ARBA" id="ARBA00022737"/>
    </source>
</evidence>
<accession>A0A0F7ZHR6</accession>
<proteinExistence type="predicted"/>
<evidence type="ECO:0000256" key="4">
    <source>
        <dbReference type="SAM" id="MobiDB-lite"/>
    </source>
</evidence>